<dbReference type="VEuPathDB" id="VectorBase:CPIJ015783"/>
<dbReference type="EnsemblMetazoa" id="CPIJ015783-RA">
    <property type="protein sequence ID" value="CPIJ015783-PA"/>
    <property type="gene ID" value="CPIJ015783"/>
</dbReference>
<dbReference type="EMBL" id="DS232554">
    <property type="protein sequence ID" value="EDS43402.1"/>
    <property type="molecule type" value="Genomic_DNA"/>
</dbReference>
<dbReference type="eggNOG" id="ENOG502TC7B">
    <property type="taxonomic scope" value="Eukaryota"/>
</dbReference>
<dbReference type="SUPFAM" id="SSF57903">
    <property type="entry name" value="FYVE/PHD zinc finger"/>
    <property type="match status" value="1"/>
</dbReference>
<accession>B0X9X6</accession>
<dbReference type="Gene3D" id="3.30.40.10">
    <property type="entry name" value="Zinc/RING finger domain, C3HC4 (zinc finger)"/>
    <property type="match status" value="1"/>
</dbReference>
<dbReference type="VEuPathDB" id="VectorBase:CQUJHB015636"/>
<dbReference type="Proteomes" id="UP000002320">
    <property type="component" value="Unassembled WGS sequence"/>
</dbReference>
<dbReference type="OMA" id="HIKCANI"/>
<sequence length="381" mass="39165">MPKSGKIEVVACCEAGSRGTKISCEFCAKSWHIKCANITANALKTLRDTGGACWLCPTCRSPDGRQPASSDTNKLILQRVTSALLLIGNLTDTMRVFCRMYSASLSTPVPTLPPSAALDPDLSDAFHANLSNLFDSILDAAGTFPTATPENLAAVATTQSAATLLAAAVLGVSPSASQQLPAAAVAAATAAASPVTPLAISQQLGASQPAGFQQSPTAETAAPPPVANPQVAAIAAIPPTIQSGVPPLVSPQQVADLSQMDLSSPQVLQPLRIMQQAPPQSLTMPSSQPLVSPPPTMLSAQLLVKPQPPPPQIMPSLQPLISPPPPLTLAPPPPLIKQPLQTAPLASTSAVTPSFHNELATRSSEVINANQQSTRPTSTTA</sequence>
<dbReference type="InParanoid" id="B0X9X6"/>
<reference evidence="3" key="2">
    <citation type="submission" date="2021-02" db="UniProtKB">
        <authorList>
            <consortium name="EnsemblMetazoa"/>
        </authorList>
    </citation>
    <scope>IDENTIFICATION</scope>
    <source>
        <strain evidence="3">JHB</strain>
    </source>
</reference>
<reference evidence="2" key="1">
    <citation type="submission" date="2007-03" db="EMBL/GenBank/DDBJ databases">
        <title>Annotation of Culex pipiens quinquefasciatus.</title>
        <authorList>
            <consortium name="The Broad Institute Genome Sequencing Platform"/>
            <person name="Atkinson P.W."/>
            <person name="Hemingway J."/>
            <person name="Christensen B.M."/>
            <person name="Higgs S."/>
            <person name="Kodira C."/>
            <person name="Hannick L."/>
            <person name="Megy K."/>
            <person name="O'Leary S."/>
            <person name="Pearson M."/>
            <person name="Haas B.J."/>
            <person name="Mauceli E."/>
            <person name="Wortman J.R."/>
            <person name="Lee N.H."/>
            <person name="Guigo R."/>
            <person name="Stanke M."/>
            <person name="Alvarado L."/>
            <person name="Amedeo P."/>
            <person name="Antoine C.H."/>
            <person name="Arensburger P."/>
            <person name="Bidwell S.L."/>
            <person name="Crawford M."/>
            <person name="Camaro F."/>
            <person name="Devon K."/>
            <person name="Engels R."/>
            <person name="Hammond M."/>
            <person name="Howarth C."/>
            <person name="Koehrsen M."/>
            <person name="Lawson D."/>
            <person name="Montgomery P."/>
            <person name="Nene V."/>
            <person name="Nusbaum C."/>
            <person name="Puiu D."/>
            <person name="Romero-Severson J."/>
            <person name="Severson D.W."/>
            <person name="Shumway M."/>
            <person name="Sisk P."/>
            <person name="Stolte C."/>
            <person name="Zeng Q."/>
            <person name="Eisenstadt E."/>
            <person name="Fraser-Liggett C."/>
            <person name="Strausberg R."/>
            <person name="Galagan J."/>
            <person name="Birren B."/>
            <person name="Collins F.H."/>
        </authorList>
    </citation>
    <scope>NUCLEOTIDE SEQUENCE [LARGE SCALE GENOMIC DNA]</scope>
    <source>
        <strain evidence="2">JHB</strain>
    </source>
</reference>
<evidence type="ECO:0000313" key="4">
    <source>
        <dbReference type="Proteomes" id="UP000002320"/>
    </source>
</evidence>
<proteinExistence type="predicted"/>
<feature type="region of interest" description="Disordered" evidence="1">
    <location>
        <begin position="347"/>
        <end position="381"/>
    </location>
</feature>
<evidence type="ECO:0000256" key="1">
    <source>
        <dbReference type="SAM" id="MobiDB-lite"/>
    </source>
</evidence>
<keyword evidence="4" id="KW-1185">Reference proteome</keyword>
<dbReference type="InterPro" id="IPR013083">
    <property type="entry name" value="Znf_RING/FYVE/PHD"/>
</dbReference>
<dbReference type="KEGG" id="cqu:CpipJ_CPIJ015783"/>
<evidence type="ECO:0008006" key="5">
    <source>
        <dbReference type="Google" id="ProtNLM"/>
    </source>
</evidence>
<organism>
    <name type="scientific">Culex quinquefasciatus</name>
    <name type="common">Southern house mosquito</name>
    <name type="synonym">Culex pungens</name>
    <dbReference type="NCBI Taxonomy" id="7176"/>
    <lineage>
        <taxon>Eukaryota</taxon>
        <taxon>Metazoa</taxon>
        <taxon>Ecdysozoa</taxon>
        <taxon>Arthropoda</taxon>
        <taxon>Hexapoda</taxon>
        <taxon>Insecta</taxon>
        <taxon>Pterygota</taxon>
        <taxon>Neoptera</taxon>
        <taxon>Endopterygota</taxon>
        <taxon>Diptera</taxon>
        <taxon>Nematocera</taxon>
        <taxon>Culicoidea</taxon>
        <taxon>Culicidae</taxon>
        <taxon>Culicinae</taxon>
        <taxon>Culicini</taxon>
        <taxon>Culex</taxon>
        <taxon>Culex</taxon>
    </lineage>
</organism>
<dbReference type="AlphaFoldDB" id="B0X9X6"/>
<gene>
    <name evidence="3" type="primary">6049732</name>
    <name evidence="2" type="ORF">CpipJ_CPIJ015783</name>
</gene>
<dbReference type="InterPro" id="IPR011011">
    <property type="entry name" value="Znf_FYVE_PHD"/>
</dbReference>
<protein>
    <recommendedName>
        <fullName evidence="5">PHD-type domain-containing protein</fullName>
    </recommendedName>
</protein>
<evidence type="ECO:0000313" key="3">
    <source>
        <dbReference type="EnsemblMetazoa" id="CPIJ015783-PA"/>
    </source>
</evidence>
<dbReference type="HOGENOM" id="CLU_726189_0_0_1"/>
<evidence type="ECO:0000313" key="2">
    <source>
        <dbReference type="EMBL" id="EDS43402.1"/>
    </source>
</evidence>
<name>B0X9X6_CULQU</name>